<keyword evidence="3" id="KW-1185">Reference proteome</keyword>
<feature type="compositionally biased region" description="Polar residues" evidence="1">
    <location>
        <begin position="91"/>
        <end position="102"/>
    </location>
</feature>
<dbReference type="AlphaFoldDB" id="A0A1X7VM73"/>
<reference evidence="2" key="2">
    <citation type="submission" date="2017-05" db="UniProtKB">
        <authorList>
            <consortium name="EnsemblMetazoa"/>
        </authorList>
    </citation>
    <scope>IDENTIFICATION</scope>
</reference>
<evidence type="ECO:0000256" key="1">
    <source>
        <dbReference type="SAM" id="MobiDB-lite"/>
    </source>
</evidence>
<evidence type="ECO:0000313" key="2">
    <source>
        <dbReference type="EnsemblMetazoa" id="Aqu2.1.41162_001"/>
    </source>
</evidence>
<proteinExistence type="predicted"/>
<dbReference type="InParanoid" id="A0A1X7VM73"/>
<evidence type="ECO:0000313" key="3">
    <source>
        <dbReference type="Proteomes" id="UP000007879"/>
    </source>
</evidence>
<dbReference type="EnsemblMetazoa" id="Aqu2.1.41162_001">
    <property type="protein sequence ID" value="Aqu2.1.41162_001"/>
    <property type="gene ID" value="Aqu2.1.41162"/>
</dbReference>
<organism evidence="2">
    <name type="scientific">Amphimedon queenslandica</name>
    <name type="common">Sponge</name>
    <dbReference type="NCBI Taxonomy" id="400682"/>
    <lineage>
        <taxon>Eukaryota</taxon>
        <taxon>Metazoa</taxon>
        <taxon>Porifera</taxon>
        <taxon>Demospongiae</taxon>
        <taxon>Heteroscleromorpha</taxon>
        <taxon>Haplosclerida</taxon>
        <taxon>Niphatidae</taxon>
        <taxon>Amphimedon</taxon>
    </lineage>
</organism>
<feature type="region of interest" description="Disordered" evidence="1">
    <location>
        <begin position="87"/>
        <end position="112"/>
    </location>
</feature>
<name>A0A1X7VM73_AMPQE</name>
<reference evidence="3" key="1">
    <citation type="journal article" date="2010" name="Nature">
        <title>The Amphimedon queenslandica genome and the evolution of animal complexity.</title>
        <authorList>
            <person name="Srivastava M."/>
            <person name="Simakov O."/>
            <person name="Chapman J."/>
            <person name="Fahey B."/>
            <person name="Gauthier M.E."/>
            <person name="Mitros T."/>
            <person name="Richards G.S."/>
            <person name="Conaco C."/>
            <person name="Dacre M."/>
            <person name="Hellsten U."/>
            <person name="Larroux C."/>
            <person name="Putnam N.H."/>
            <person name="Stanke M."/>
            <person name="Adamska M."/>
            <person name="Darling A."/>
            <person name="Degnan S.M."/>
            <person name="Oakley T.H."/>
            <person name="Plachetzki D.C."/>
            <person name="Zhai Y."/>
            <person name="Adamski M."/>
            <person name="Calcino A."/>
            <person name="Cummins S.F."/>
            <person name="Goodstein D.M."/>
            <person name="Harris C."/>
            <person name="Jackson D.J."/>
            <person name="Leys S.P."/>
            <person name="Shu S."/>
            <person name="Woodcroft B.J."/>
            <person name="Vervoort M."/>
            <person name="Kosik K.S."/>
            <person name="Manning G."/>
            <person name="Degnan B.M."/>
            <person name="Rokhsar D.S."/>
        </authorList>
    </citation>
    <scope>NUCLEOTIDE SEQUENCE [LARGE SCALE GENOMIC DNA]</scope>
</reference>
<protein>
    <submittedName>
        <fullName evidence="2">Uncharacterized protein</fullName>
    </submittedName>
</protein>
<dbReference type="KEGG" id="aqu:100633286"/>
<gene>
    <name evidence="2" type="primary">100633286</name>
</gene>
<accession>A0A1X7VM73</accession>
<sequence>MATGYAQYSRHSLPYPTDHWSKTKIKTFRRTQLPTGNVIVLCAPEVPTLRTRRYSLDITQFNRAGLVSRGMGSSQLNAEMNTELPPLTLSHHLSTPGPGTSQRPHRVSSAITSQDRAKRGFKYWVDESKPSGNPKARVTMGCKGTFLGMGVPRL</sequence>
<dbReference type="Proteomes" id="UP000007879">
    <property type="component" value="Unassembled WGS sequence"/>
</dbReference>
<dbReference type="EnsemblMetazoa" id="XM_003383511.3">
    <property type="protein sequence ID" value="XP_003383559.1"/>
    <property type="gene ID" value="LOC100633286"/>
</dbReference>